<evidence type="ECO:0000259" key="4">
    <source>
        <dbReference type="Pfam" id="PF25917"/>
    </source>
</evidence>
<keyword evidence="2" id="KW-0175">Coiled coil</keyword>
<evidence type="ECO:0000313" key="5">
    <source>
        <dbReference type="EMBL" id="UNY97968.1"/>
    </source>
</evidence>
<dbReference type="Pfam" id="PF25876">
    <property type="entry name" value="HH_MFP_RND"/>
    <property type="match status" value="1"/>
</dbReference>
<evidence type="ECO:0000259" key="3">
    <source>
        <dbReference type="Pfam" id="PF25876"/>
    </source>
</evidence>
<dbReference type="RefSeq" id="WP_242936379.1">
    <property type="nucleotide sequence ID" value="NZ_CP094326.1"/>
</dbReference>
<dbReference type="Gene3D" id="2.40.50.100">
    <property type="match status" value="1"/>
</dbReference>
<accession>A0ABY3YLD2</accession>
<dbReference type="InterPro" id="IPR006143">
    <property type="entry name" value="RND_pump_MFP"/>
</dbReference>
<dbReference type="PROSITE" id="PS51257">
    <property type="entry name" value="PROKAR_LIPOPROTEIN"/>
    <property type="match status" value="1"/>
</dbReference>
<dbReference type="SUPFAM" id="SSF111369">
    <property type="entry name" value="HlyD-like secretion proteins"/>
    <property type="match status" value="1"/>
</dbReference>
<proteinExistence type="inferred from homology"/>
<dbReference type="PANTHER" id="PTHR30469">
    <property type="entry name" value="MULTIDRUG RESISTANCE PROTEIN MDTA"/>
    <property type="match status" value="1"/>
</dbReference>
<evidence type="ECO:0000256" key="2">
    <source>
        <dbReference type="SAM" id="Coils"/>
    </source>
</evidence>
<dbReference type="InterPro" id="IPR058624">
    <property type="entry name" value="MdtA-like_HH"/>
</dbReference>
<dbReference type="InterPro" id="IPR058625">
    <property type="entry name" value="MdtA-like_BSH"/>
</dbReference>
<protein>
    <submittedName>
        <fullName evidence="5">Efflux RND transporter periplasmic adaptor subunit</fullName>
    </submittedName>
</protein>
<name>A0ABY3YLD2_9FLAO</name>
<evidence type="ECO:0000313" key="6">
    <source>
        <dbReference type="Proteomes" id="UP000829476"/>
    </source>
</evidence>
<dbReference type="PANTHER" id="PTHR30469:SF15">
    <property type="entry name" value="HLYD FAMILY OF SECRETION PROTEINS"/>
    <property type="match status" value="1"/>
</dbReference>
<dbReference type="NCBIfam" id="TIGR01730">
    <property type="entry name" value="RND_mfp"/>
    <property type="match status" value="1"/>
</dbReference>
<dbReference type="Gene3D" id="2.40.420.20">
    <property type="match status" value="1"/>
</dbReference>
<organism evidence="5 6">
    <name type="scientific">Zhouia spongiae</name>
    <dbReference type="NCBI Taxonomy" id="2202721"/>
    <lineage>
        <taxon>Bacteria</taxon>
        <taxon>Pseudomonadati</taxon>
        <taxon>Bacteroidota</taxon>
        <taxon>Flavobacteriia</taxon>
        <taxon>Flavobacteriales</taxon>
        <taxon>Flavobacteriaceae</taxon>
        <taxon>Zhouia</taxon>
    </lineage>
</organism>
<sequence>MKSNKFLIAMAFGMFTLTSCGTDETAKTGYTEKIPVKVTKVNADKKERFISASGKVEAVNSANLSTRMMGYVNTIHVNVGQTVKKGQLLIAISNSDLQARRAQVKAKITEAEAAYNNAGKDYDRFKNLYDQKSVSQKEMDDMTAHFKMAEARLEAAMQMKNEIDAQFAYVNIRAPFNGTITNIFTDEGDMANPGVPLVSVEGPGQFEVTAMVPESEISGIRSGIDVDVFIRSIDKAVKGKITEISTSAKNTGGQYLVKAVLTGTDTSILSGMYATVQFPVKSEPASSVVLLPKNAIVTKGQLTGVYTVSTQGTAILRWLRLGKTYGDMVEVLSGFSADESYIVSARSKLYNGAKVSIE</sequence>
<dbReference type="Gene3D" id="1.10.287.470">
    <property type="entry name" value="Helix hairpin bin"/>
    <property type="match status" value="1"/>
</dbReference>
<keyword evidence="6" id="KW-1185">Reference proteome</keyword>
<gene>
    <name evidence="5" type="ORF">MQE36_12835</name>
</gene>
<evidence type="ECO:0000256" key="1">
    <source>
        <dbReference type="ARBA" id="ARBA00009477"/>
    </source>
</evidence>
<dbReference type="Pfam" id="PF25917">
    <property type="entry name" value="BSH_RND"/>
    <property type="match status" value="1"/>
</dbReference>
<feature type="domain" description="Multidrug resistance protein MdtA-like barrel-sandwich hybrid" evidence="4">
    <location>
        <begin position="61"/>
        <end position="194"/>
    </location>
</feature>
<dbReference type="Proteomes" id="UP000829476">
    <property type="component" value="Chromosome"/>
</dbReference>
<dbReference type="Gene3D" id="2.40.30.170">
    <property type="match status" value="1"/>
</dbReference>
<feature type="coiled-coil region" evidence="2">
    <location>
        <begin position="94"/>
        <end position="121"/>
    </location>
</feature>
<comment type="similarity">
    <text evidence="1">Belongs to the membrane fusion protein (MFP) (TC 8.A.1) family.</text>
</comment>
<reference evidence="5 6" key="1">
    <citation type="journal article" date="2018" name="Int. J. Syst. Evol. Microbiol.">
        <title>Zhouia spongiae sp. nov., isolated from a marine sponge.</title>
        <authorList>
            <person name="Zhuang L."/>
            <person name="Lin B."/>
            <person name="Qin F."/>
            <person name="Luo L."/>
        </authorList>
    </citation>
    <scope>NUCLEOTIDE SEQUENCE [LARGE SCALE GENOMIC DNA]</scope>
    <source>
        <strain evidence="5 6">HN-Y44</strain>
    </source>
</reference>
<feature type="domain" description="Multidrug resistance protein MdtA-like alpha-helical hairpin" evidence="3">
    <location>
        <begin position="102"/>
        <end position="156"/>
    </location>
</feature>
<dbReference type="EMBL" id="CP094326">
    <property type="protein sequence ID" value="UNY97968.1"/>
    <property type="molecule type" value="Genomic_DNA"/>
</dbReference>